<keyword evidence="3" id="KW-0540">Nuclease</keyword>
<name>A0ABD3AT51_9GENT</name>
<keyword evidence="1" id="KW-0808">Transferase</keyword>
<sequence length="194" mass="22603">MSKWRHYLEGHHFIIKIDHQSLKYLLEQEIATPMQQKWLTKLLEHNYEIQYKVGKQNVVADILSKRGMAEEKCKEITQIIPSYRDRVLRFKGRLYIGKLKKKSLKQCPTHSYEDTQGYRQAGAFTAFTRTKVFLESHHNGLHRRPTKVKGQGSNHDGNGKFTKAAHFRGLSYPFTAALAARVFMDNVYKLHGMP</sequence>
<evidence type="ECO:0000256" key="2">
    <source>
        <dbReference type="ARBA" id="ARBA00022695"/>
    </source>
</evidence>
<dbReference type="PANTHER" id="PTHR34072:SF55">
    <property type="entry name" value="DNA_RNA POLYMERASES SUPERFAMILY PROTEIN"/>
    <property type="match status" value="1"/>
</dbReference>
<keyword evidence="10" id="KW-1185">Reference proteome</keyword>
<organism evidence="9 10">
    <name type="scientific">Cinchona calisaya</name>
    <dbReference type="NCBI Taxonomy" id="153742"/>
    <lineage>
        <taxon>Eukaryota</taxon>
        <taxon>Viridiplantae</taxon>
        <taxon>Streptophyta</taxon>
        <taxon>Embryophyta</taxon>
        <taxon>Tracheophyta</taxon>
        <taxon>Spermatophyta</taxon>
        <taxon>Magnoliopsida</taxon>
        <taxon>eudicotyledons</taxon>
        <taxon>Gunneridae</taxon>
        <taxon>Pentapetalae</taxon>
        <taxon>asterids</taxon>
        <taxon>lamiids</taxon>
        <taxon>Gentianales</taxon>
        <taxon>Rubiaceae</taxon>
        <taxon>Cinchonoideae</taxon>
        <taxon>Cinchoneae</taxon>
        <taxon>Cinchona</taxon>
    </lineage>
</organism>
<dbReference type="GO" id="GO:0004519">
    <property type="term" value="F:endonuclease activity"/>
    <property type="evidence" value="ECO:0007669"/>
    <property type="project" value="UniProtKB-KW"/>
</dbReference>
<dbReference type="Pfam" id="PF17917">
    <property type="entry name" value="RT_RNaseH"/>
    <property type="match status" value="1"/>
</dbReference>
<evidence type="ECO:0000256" key="1">
    <source>
        <dbReference type="ARBA" id="ARBA00022679"/>
    </source>
</evidence>
<comment type="caution">
    <text evidence="9">The sequence shown here is derived from an EMBL/GenBank/DDBJ whole genome shotgun (WGS) entry which is preliminary data.</text>
</comment>
<accession>A0ABD3AT51</accession>
<dbReference type="AlphaFoldDB" id="A0ABD3AT51"/>
<dbReference type="SUPFAM" id="SSF56672">
    <property type="entry name" value="DNA/RNA polymerases"/>
    <property type="match status" value="1"/>
</dbReference>
<keyword evidence="2" id="KW-0548">Nucleotidyltransferase</keyword>
<evidence type="ECO:0000256" key="6">
    <source>
        <dbReference type="ARBA" id="ARBA00022918"/>
    </source>
</evidence>
<evidence type="ECO:0000256" key="5">
    <source>
        <dbReference type="ARBA" id="ARBA00022801"/>
    </source>
</evidence>
<feature type="domain" description="Reverse transcriptase RNase H-like" evidence="8">
    <location>
        <begin position="2"/>
        <end position="44"/>
    </location>
</feature>
<evidence type="ECO:0000256" key="3">
    <source>
        <dbReference type="ARBA" id="ARBA00022722"/>
    </source>
</evidence>
<keyword evidence="5" id="KW-0378">Hydrolase</keyword>
<dbReference type="InterPro" id="IPR041373">
    <property type="entry name" value="RT_RNaseH"/>
</dbReference>
<evidence type="ECO:0000313" key="9">
    <source>
        <dbReference type="EMBL" id="KAL3534339.1"/>
    </source>
</evidence>
<protein>
    <recommendedName>
        <fullName evidence="8">Reverse transcriptase RNase H-like domain-containing protein</fullName>
    </recommendedName>
</protein>
<reference evidence="9 10" key="1">
    <citation type="submission" date="2024-11" db="EMBL/GenBank/DDBJ databases">
        <title>A near-complete genome assembly of Cinchona calisaya.</title>
        <authorList>
            <person name="Lian D.C."/>
            <person name="Zhao X.W."/>
            <person name="Wei L."/>
        </authorList>
    </citation>
    <scope>NUCLEOTIDE SEQUENCE [LARGE SCALE GENOMIC DNA]</scope>
    <source>
        <tissue evidence="9">Nenye</tissue>
    </source>
</reference>
<evidence type="ECO:0000256" key="7">
    <source>
        <dbReference type="SAM" id="MobiDB-lite"/>
    </source>
</evidence>
<dbReference type="GO" id="GO:0003964">
    <property type="term" value="F:RNA-directed DNA polymerase activity"/>
    <property type="evidence" value="ECO:0007669"/>
    <property type="project" value="UniProtKB-KW"/>
</dbReference>
<evidence type="ECO:0000313" key="10">
    <source>
        <dbReference type="Proteomes" id="UP001630127"/>
    </source>
</evidence>
<dbReference type="PANTHER" id="PTHR34072">
    <property type="entry name" value="ENZYMATIC POLYPROTEIN-RELATED"/>
    <property type="match status" value="1"/>
</dbReference>
<keyword evidence="6" id="KW-0695">RNA-directed DNA polymerase</keyword>
<dbReference type="InterPro" id="IPR043502">
    <property type="entry name" value="DNA/RNA_pol_sf"/>
</dbReference>
<evidence type="ECO:0000259" key="8">
    <source>
        <dbReference type="Pfam" id="PF17917"/>
    </source>
</evidence>
<keyword evidence="4" id="KW-0255">Endonuclease</keyword>
<gene>
    <name evidence="9" type="ORF">ACH5RR_002800</name>
</gene>
<proteinExistence type="predicted"/>
<dbReference type="GO" id="GO:0016787">
    <property type="term" value="F:hydrolase activity"/>
    <property type="evidence" value="ECO:0007669"/>
    <property type="project" value="UniProtKB-KW"/>
</dbReference>
<evidence type="ECO:0000256" key="4">
    <source>
        <dbReference type="ARBA" id="ARBA00022759"/>
    </source>
</evidence>
<feature type="region of interest" description="Disordered" evidence="7">
    <location>
        <begin position="138"/>
        <end position="158"/>
    </location>
</feature>
<dbReference type="EMBL" id="JBJUIK010000002">
    <property type="protein sequence ID" value="KAL3534339.1"/>
    <property type="molecule type" value="Genomic_DNA"/>
</dbReference>
<dbReference type="Proteomes" id="UP001630127">
    <property type="component" value="Unassembled WGS sequence"/>
</dbReference>